<dbReference type="HAMAP" id="MF_01080">
    <property type="entry name" value="TruB_bact"/>
    <property type="match status" value="1"/>
</dbReference>
<dbReference type="Gene3D" id="3.30.2350.10">
    <property type="entry name" value="Pseudouridine synthase"/>
    <property type="match status" value="1"/>
</dbReference>
<dbReference type="EC" id="5.4.99.25" evidence="2"/>
<dbReference type="Pfam" id="PF01509">
    <property type="entry name" value="TruB_N"/>
    <property type="match status" value="1"/>
</dbReference>
<dbReference type="Pfam" id="PF16198">
    <property type="entry name" value="TruB_C_2"/>
    <property type="match status" value="1"/>
</dbReference>
<dbReference type="NCBIfam" id="TIGR00431">
    <property type="entry name" value="TruB"/>
    <property type="match status" value="1"/>
</dbReference>
<dbReference type="GO" id="GO:1990481">
    <property type="term" value="P:mRNA pseudouridine synthesis"/>
    <property type="evidence" value="ECO:0007669"/>
    <property type="project" value="TreeGrafter"/>
</dbReference>
<dbReference type="GO" id="GO:0006400">
    <property type="term" value="P:tRNA modification"/>
    <property type="evidence" value="ECO:0007669"/>
    <property type="project" value="TreeGrafter"/>
</dbReference>
<dbReference type="OrthoDB" id="9995526at2759"/>
<dbReference type="GO" id="GO:0003723">
    <property type="term" value="F:RNA binding"/>
    <property type="evidence" value="ECO:0007669"/>
    <property type="project" value="InterPro"/>
</dbReference>
<dbReference type="AlphaFoldDB" id="A0A5B8MSV1"/>
<reference evidence="8 9" key="1">
    <citation type="submission" date="2018-07" db="EMBL/GenBank/DDBJ databases">
        <title>The complete nuclear genome of the prasinophyte Chloropicon primus (CCMP1205).</title>
        <authorList>
            <person name="Pombert J.-F."/>
            <person name="Otis C."/>
            <person name="Turmel M."/>
            <person name="Lemieux C."/>
        </authorList>
    </citation>
    <scope>NUCLEOTIDE SEQUENCE [LARGE SCALE GENOMIC DNA]</scope>
    <source>
        <strain evidence="8 9">CCMP1205</strain>
    </source>
</reference>
<evidence type="ECO:0000259" key="6">
    <source>
        <dbReference type="Pfam" id="PF01509"/>
    </source>
</evidence>
<protein>
    <recommendedName>
        <fullName evidence="2">tRNA pseudouridine(55) synthase</fullName>
        <ecNumber evidence="2">5.4.99.25</ecNumber>
    </recommendedName>
</protein>
<evidence type="ECO:0000256" key="1">
    <source>
        <dbReference type="ARBA" id="ARBA00008999"/>
    </source>
</evidence>
<proteinExistence type="inferred from homology"/>
<dbReference type="InterPro" id="IPR020103">
    <property type="entry name" value="PsdUridine_synth_cat_dom_sf"/>
</dbReference>
<evidence type="ECO:0000313" key="9">
    <source>
        <dbReference type="Proteomes" id="UP000316726"/>
    </source>
</evidence>
<dbReference type="InterPro" id="IPR032819">
    <property type="entry name" value="TruB_C"/>
</dbReference>
<feature type="domain" description="Pseudouridine synthase II N-terminal" evidence="6">
    <location>
        <begin position="133"/>
        <end position="283"/>
    </location>
</feature>
<evidence type="ECO:0000256" key="4">
    <source>
        <dbReference type="ARBA" id="ARBA00023235"/>
    </source>
</evidence>
<keyword evidence="4" id="KW-0413">Isomerase</keyword>
<feature type="compositionally biased region" description="Basic residues" evidence="5">
    <location>
        <begin position="25"/>
        <end position="35"/>
    </location>
</feature>
<evidence type="ECO:0000256" key="2">
    <source>
        <dbReference type="ARBA" id="ARBA00012787"/>
    </source>
</evidence>
<dbReference type="GO" id="GO:0160148">
    <property type="term" value="F:tRNA pseudouridine(55) synthase activity"/>
    <property type="evidence" value="ECO:0007669"/>
    <property type="project" value="UniProtKB-EC"/>
</dbReference>
<sequence>MAMMTCSRGIARASRPLSSWSLSSSRRRLGSRLRRWPASSGRHASCAPSASSSSSTSSSSPSSSSSSSSSSSAAAATSTGTKASRRRAEILSSVEVVGASTGGPLPEDWNNKVLLIDKPLDWTSFDVCGKLRGLVRTKKVGHAGTLDPQATGLLIVCVGRATKTVDHYQGLGKAYEGTLRLGEATSSYDHCTPVERTAEWVHLSDGDITESASRFVGEIMQLPPMFSAIKRKGKKLYELARKGITVEREPRPVRVDEFRVWREEGGDPQTVNFYIRCGKGTYVRSLVHDLGEGMGTCAHMTSLRRTEIGEYSVASAWKLERLVEHLQRRRDEEDRLLAQKFSAKKF</sequence>
<evidence type="ECO:0000256" key="5">
    <source>
        <dbReference type="SAM" id="MobiDB-lite"/>
    </source>
</evidence>
<dbReference type="STRING" id="1764295.A0A5B8MSV1"/>
<evidence type="ECO:0000259" key="7">
    <source>
        <dbReference type="Pfam" id="PF16198"/>
    </source>
</evidence>
<keyword evidence="3" id="KW-0819">tRNA processing</keyword>
<dbReference type="Proteomes" id="UP000316726">
    <property type="component" value="Chromosome 7"/>
</dbReference>
<gene>
    <name evidence="8" type="ORF">A3770_07p49700</name>
</gene>
<feature type="compositionally biased region" description="Low complexity" evidence="5">
    <location>
        <begin position="44"/>
        <end position="78"/>
    </location>
</feature>
<feature type="domain" description="tRNA pseudouridylate synthase B C-terminal" evidence="7">
    <location>
        <begin position="284"/>
        <end position="333"/>
    </location>
</feature>
<accession>A0A5B8MSV1</accession>
<dbReference type="InterPro" id="IPR014780">
    <property type="entry name" value="tRNA_psdUridine_synth_TruB"/>
</dbReference>
<dbReference type="PANTHER" id="PTHR13767:SF2">
    <property type="entry name" value="PSEUDOURIDYLATE SYNTHASE TRUB1"/>
    <property type="match status" value="1"/>
</dbReference>
<dbReference type="CDD" id="cd02573">
    <property type="entry name" value="PseudoU_synth_EcTruB"/>
    <property type="match status" value="1"/>
</dbReference>
<dbReference type="InterPro" id="IPR002501">
    <property type="entry name" value="PsdUridine_synth_N"/>
</dbReference>
<keyword evidence="9" id="KW-1185">Reference proteome</keyword>
<dbReference type="GO" id="GO:0005634">
    <property type="term" value="C:nucleus"/>
    <property type="evidence" value="ECO:0007669"/>
    <property type="project" value="TreeGrafter"/>
</dbReference>
<evidence type="ECO:0000256" key="3">
    <source>
        <dbReference type="ARBA" id="ARBA00022694"/>
    </source>
</evidence>
<name>A0A5B8MSV1_9CHLO</name>
<dbReference type="EMBL" id="CP031040">
    <property type="protein sequence ID" value="QDZ22452.1"/>
    <property type="molecule type" value="Genomic_DNA"/>
</dbReference>
<feature type="compositionally biased region" description="Low complexity" evidence="5">
    <location>
        <begin position="12"/>
        <end position="24"/>
    </location>
</feature>
<dbReference type="PANTHER" id="PTHR13767">
    <property type="entry name" value="TRNA-PSEUDOURIDINE SYNTHASE"/>
    <property type="match status" value="1"/>
</dbReference>
<dbReference type="SUPFAM" id="SSF55120">
    <property type="entry name" value="Pseudouridine synthase"/>
    <property type="match status" value="1"/>
</dbReference>
<evidence type="ECO:0000313" key="8">
    <source>
        <dbReference type="EMBL" id="QDZ22452.1"/>
    </source>
</evidence>
<feature type="region of interest" description="Disordered" evidence="5">
    <location>
        <begin position="1"/>
        <end position="85"/>
    </location>
</feature>
<organism evidence="8 9">
    <name type="scientific">Chloropicon primus</name>
    <dbReference type="NCBI Taxonomy" id="1764295"/>
    <lineage>
        <taxon>Eukaryota</taxon>
        <taxon>Viridiplantae</taxon>
        <taxon>Chlorophyta</taxon>
        <taxon>Chloropicophyceae</taxon>
        <taxon>Chloropicales</taxon>
        <taxon>Chloropicaceae</taxon>
        <taxon>Chloropicon</taxon>
    </lineage>
</organism>
<comment type="similarity">
    <text evidence="1">Belongs to the pseudouridine synthase TruB family.</text>
</comment>